<name>A0A4R0HJ74_9ACTN</name>
<feature type="region of interest" description="Disordered" evidence="1">
    <location>
        <begin position="131"/>
        <end position="162"/>
    </location>
</feature>
<evidence type="ECO:0000313" key="3">
    <source>
        <dbReference type="EMBL" id="TCC07819.1"/>
    </source>
</evidence>
<keyword evidence="2" id="KW-0812">Transmembrane</keyword>
<dbReference type="RefSeq" id="WP_131338657.1">
    <property type="nucleotide sequence ID" value="NZ_SJJZ01000002.1"/>
</dbReference>
<proteinExistence type="predicted"/>
<protein>
    <submittedName>
        <fullName evidence="3">Uncharacterized protein</fullName>
    </submittedName>
</protein>
<keyword evidence="2" id="KW-1133">Transmembrane helix</keyword>
<reference evidence="3 4" key="1">
    <citation type="submission" date="2019-02" db="EMBL/GenBank/DDBJ databases">
        <title>Kribbella capetownensis sp. nov. and Kribbella speibonae sp. nov., isolated from soil.</title>
        <authorList>
            <person name="Curtis S.M."/>
            <person name="Norton I."/>
            <person name="Everest G.J."/>
            <person name="Meyers P.R."/>
        </authorList>
    </citation>
    <scope>NUCLEOTIDE SEQUENCE [LARGE SCALE GENOMIC DNA]</scope>
    <source>
        <strain evidence="3 4">KCTC 29219</strain>
    </source>
</reference>
<dbReference type="Proteomes" id="UP000292346">
    <property type="component" value="Unassembled WGS sequence"/>
</dbReference>
<feature type="transmembrane region" description="Helical" evidence="2">
    <location>
        <begin position="28"/>
        <end position="45"/>
    </location>
</feature>
<dbReference type="AlphaFoldDB" id="A0A4R0HJ74"/>
<evidence type="ECO:0000256" key="1">
    <source>
        <dbReference type="SAM" id="MobiDB-lite"/>
    </source>
</evidence>
<organism evidence="3 4">
    <name type="scientific">Kribbella soli</name>
    <dbReference type="NCBI Taxonomy" id="1124743"/>
    <lineage>
        <taxon>Bacteria</taxon>
        <taxon>Bacillati</taxon>
        <taxon>Actinomycetota</taxon>
        <taxon>Actinomycetes</taxon>
        <taxon>Propionibacteriales</taxon>
        <taxon>Kribbellaceae</taxon>
        <taxon>Kribbella</taxon>
    </lineage>
</organism>
<keyword evidence="2" id="KW-0472">Membrane</keyword>
<gene>
    <name evidence="3" type="ORF">E0H45_17890</name>
</gene>
<evidence type="ECO:0000256" key="2">
    <source>
        <dbReference type="SAM" id="Phobius"/>
    </source>
</evidence>
<feature type="region of interest" description="Disordered" evidence="1">
    <location>
        <begin position="1"/>
        <end position="22"/>
    </location>
</feature>
<dbReference type="EMBL" id="SJJZ01000002">
    <property type="protein sequence ID" value="TCC07819.1"/>
    <property type="molecule type" value="Genomic_DNA"/>
</dbReference>
<feature type="transmembrane region" description="Helical" evidence="2">
    <location>
        <begin position="106"/>
        <end position="123"/>
    </location>
</feature>
<comment type="caution">
    <text evidence="3">The sequence shown here is derived from an EMBL/GenBank/DDBJ whole genome shotgun (WGS) entry which is preliminary data.</text>
</comment>
<sequence length="238" mass="24758">MSERTRSSGAGGPDPARSHGTGRGVRSWCVYLTTTAGLLCAIASWGLGGVVISVIVVATAAAVVASSVWGGDGWGAMRRVVRVSFAAGLITPAAVGLIAVLKFAGVLIVLILAATTPALTALVQTRRQAKGDPPVALPQAGTPREPAASLADGSAAGPPRELSSLDDEALCLAWRRSFRRLETAPTAVERLSVVEQRQQYLDELHRRSPQGFAAWLASGARASGNPLPYVDDARRRAS</sequence>
<accession>A0A4R0HJ74</accession>
<feature type="transmembrane region" description="Helical" evidence="2">
    <location>
        <begin position="51"/>
        <end position="71"/>
    </location>
</feature>
<dbReference type="OrthoDB" id="3827100at2"/>
<feature type="transmembrane region" description="Helical" evidence="2">
    <location>
        <begin position="83"/>
        <end position="100"/>
    </location>
</feature>
<evidence type="ECO:0000313" key="4">
    <source>
        <dbReference type="Proteomes" id="UP000292346"/>
    </source>
</evidence>
<keyword evidence="4" id="KW-1185">Reference proteome</keyword>